<dbReference type="InterPro" id="IPR012677">
    <property type="entry name" value="Nucleotide-bd_a/b_plait_sf"/>
</dbReference>
<evidence type="ECO:0000313" key="4">
    <source>
        <dbReference type="EMBL" id="KAJ4797544.1"/>
    </source>
</evidence>
<feature type="domain" description="RRM" evidence="3">
    <location>
        <begin position="221"/>
        <end position="298"/>
    </location>
</feature>
<dbReference type="InterPro" id="IPR035979">
    <property type="entry name" value="RBD_domain_sf"/>
</dbReference>
<gene>
    <name evidence="4" type="ORF">LUZ62_048790</name>
</gene>
<feature type="domain" description="RRM" evidence="3">
    <location>
        <begin position="124"/>
        <end position="201"/>
    </location>
</feature>
<dbReference type="GO" id="GO:0003723">
    <property type="term" value="F:RNA binding"/>
    <property type="evidence" value="ECO:0007669"/>
    <property type="project" value="UniProtKB-UniRule"/>
</dbReference>
<name>A0AAV8G0G0_9POAL</name>
<evidence type="ECO:0000259" key="3">
    <source>
        <dbReference type="PROSITE" id="PS50102"/>
    </source>
</evidence>
<dbReference type="Pfam" id="PF00076">
    <property type="entry name" value="RRM_1"/>
    <property type="match status" value="2"/>
</dbReference>
<comment type="caution">
    <text evidence="4">The sequence shown here is derived from an EMBL/GenBank/DDBJ whole genome shotgun (WGS) entry which is preliminary data.</text>
</comment>
<dbReference type="SUPFAM" id="SSF54928">
    <property type="entry name" value="RNA-binding domain, RBD"/>
    <property type="match status" value="2"/>
</dbReference>
<keyword evidence="5" id="KW-1185">Reference proteome</keyword>
<dbReference type="Proteomes" id="UP001140206">
    <property type="component" value="Chromosome 2"/>
</dbReference>
<dbReference type="GO" id="GO:0005634">
    <property type="term" value="C:nucleus"/>
    <property type="evidence" value="ECO:0007669"/>
    <property type="project" value="TreeGrafter"/>
</dbReference>
<protein>
    <recommendedName>
        <fullName evidence="3">RRM domain-containing protein</fullName>
    </recommendedName>
</protein>
<evidence type="ECO:0000256" key="2">
    <source>
        <dbReference type="PROSITE-ProRule" id="PRU00176"/>
    </source>
</evidence>
<reference evidence="4" key="1">
    <citation type="submission" date="2022-08" db="EMBL/GenBank/DDBJ databases">
        <authorList>
            <person name="Marques A."/>
        </authorList>
    </citation>
    <scope>NUCLEOTIDE SEQUENCE</scope>
    <source>
        <strain evidence="4">RhyPub2mFocal</strain>
        <tissue evidence="4">Leaves</tissue>
    </source>
</reference>
<dbReference type="Gene3D" id="3.30.70.330">
    <property type="match status" value="2"/>
</dbReference>
<dbReference type="PANTHER" id="PTHR48024:SF25">
    <property type="entry name" value="UBP1-ASSOCIATED PROTEIN 2C"/>
    <property type="match status" value="1"/>
</dbReference>
<dbReference type="AlphaFoldDB" id="A0AAV8G0G0"/>
<evidence type="ECO:0000256" key="1">
    <source>
        <dbReference type="ARBA" id="ARBA00022884"/>
    </source>
</evidence>
<dbReference type="InterPro" id="IPR050886">
    <property type="entry name" value="RNA-binding_reg"/>
</dbReference>
<dbReference type="InterPro" id="IPR000504">
    <property type="entry name" value="RRM_dom"/>
</dbReference>
<organism evidence="4 5">
    <name type="scientific">Rhynchospora pubera</name>
    <dbReference type="NCBI Taxonomy" id="906938"/>
    <lineage>
        <taxon>Eukaryota</taxon>
        <taxon>Viridiplantae</taxon>
        <taxon>Streptophyta</taxon>
        <taxon>Embryophyta</taxon>
        <taxon>Tracheophyta</taxon>
        <taxon>Spermatophyta</taxon>
        <taxon>Magnoliopsida</taxon>
        <taxon>Liliopsida</taxon>
        <taxon>Poales</taxon>
        <taxon>Cyperaceae</taxon>
        <taxon>Cyperoideae</taxon>
        <taxon>Rhynchosporeae</taxon>
        <taxon>Rhynchospora</taxon>
    </lineage>
</organism>
<keyword evidence="1 2" id="KW-0694">RNA-binding</keyword>
<sequence length="505" mass="51716">MNRPIKIRRLVRVLHGVPRYTGFGSIPPGPTPSLLIRLGFSSLSLSLSLSMEPYSKKRRPNEDAGAPRFSAAATSPLLTKDDLMTIIEPLSRDQLAEIVASAACHAGPALDSVRSLCSRDPAQRKLFIRGLGWDTTQDSLRSVFSPYGELEEVVVISDKATGKSKGYGFITFRYVDGAILALKDPSKKIDGRITVVQLASAGLAEKSAPNSAQKAADVALRKIFVGNVLPDMSSERLLSHFATYGEIEEGPLGFDKQTGKFRGYALFVYKTVSGAQAALLNPNKVFDGQTLACKLAVEGKKGKTGGASEPGLIGHTSQSQTGVLNSDMAVSGVGLSVPGQYGGLGGARLPSFPGSDVGLSSYGGTGTGTRISSFGGGFQLPGSLSGAPGPAVGVSSLNTANTGAGLGLGALGPGAQYGGMGGLGLSSGSGLTSSSGMFAKMGLGNLGTASALLRVNPAAGVGGGFVDAQFRGHDNRMQVGLGLPGSASAGLPNGPGLYPNFPPYY</sequence>
<accession>A0AAV8G0G0</accession>
<dbReference type="PANTHER" id="PTHR48024">
    <property type="entry name" value="GEO13361P1-RELATED"/>
    <property type="match status" value="1"/>
</dbReference>
<proteinExistence type="predicted"/>
<evidence type="ECO:0000313" key="5">
    <source>
        <dbReference type="Proteomes" id="UP001140206"/>
    </source>
</evidence>
<dbReference type="PROSITE" id="PS50102">
    <property type="entry name" value="RRM"/>
    <property type="match status" value="2"/>
</dbReference>
<dbReference type="SMART" id="SM00360">
    <property type="entry name" value="RRM"/>
    <property type="match status" value="2"/>
</dbReference>
<dbReference type="EMBL" id="JAMFTS010000002">
    <property type="protein sequence ID" value="KAJ4797544.1"/>
    <property type="molecule type" value="Genomic_DNA"/>
</dbReference>